<protein>
    <recommendedName>
        <fullName evidence="1">DUF4817 domain-containing protein</fullName>
    </recommendedName>
</protein>
<evidence type="ECO:0000259" key="1">
    <source>
        <dbReference type="Pfam" id="PF16087"/>
    </source>
</evidence>
<reference evidence="2" key="1">
    <citation type="submission" date="2020-07" db="EMBL/GenBank/DDBJ databases">
        <title>Multicomponent nature underlies the extraordinary mechanical properties of spider dragline silk.</title>
        <authorList>
            <person name="Kono N."/>
            <person name="Nakamura H."/>
            <person name="Mori M."/>
            <person name="Yoshida Y."/>
            <person name="Ohtoshi R."/>
            <person name="Malay A.D."/>
            <person name="Moran D.A.P."/>
            <person name="Tomita M."/>
            <person name="Numata K."/>
            <person name="Arakawa K."/>
        </authorList>
    </citation>
    <scope>NUCLEOTIDE SEQUENCE</scope>
</reference>
<comment type="caution">
    <text evidence="2">The sequence shown here is derived from an EMBL/GenBank/DDBJ whole genome shotgun (WGS) entry which is preliminary data.</text>
</comment>
<evidence type="ECO:0000313" key="2">
    <source>
        <dbReference type="EMBL" id="GFR26730.1"/>
    </source>
</evidence>
<organism evidence="2 3">
    <name type="scientific">Trichonephila clavata</name>
    <name type="common">Joro spider</name>
    <name type="synonym">Nephila clavata</name>
    <dbReference type="NCBI Taxonomy" id="2740835"/>
    <lineage>
        <taxon>Eukaryota</taxon>
        <taxon>Metazoa</taxon>
        <taxon>Ecdysozoa</taxon>
        <taxon>Arthropoda</taxon>
        <taxon>Chelicerata</taxon>
        <taxon>Arachnida</taxon>
        <taxon>Araneae</taxon>
        <taxon>Araneomorphae</taxon>
        <taxon>Entelegynae</taxon>
        <taxon>Araneoidea</taxon>
        <taxon>Nephilidae</taxon>
        <taxon>Trichonephila</taxon>
    </lineage>
</organism>
<dbReference type="OrthoDB" id="6753189at2759"/>
<name>A0A8X6J9W3_TRICU</name>
<dbReference type="Proteomes" id="UP000887116">
    <property type="component" value="Unassembled WGS sequence"/>
</dbReference>
<proteinExistence type="predicted"/>
<sequence>MGDFTNSGKKDMYLMYGAANSNGRAALRMHQERFPSRHMPNHKMFQQLHRQLCENGPFTANTRDKGISRTSCQTHLEEVFLSQADETTGTITKAVA</sequence>
<evidence type="ECO:0000313" key="3">
    <source>
        <dbReference type="Proteomes" id="UP000887116"/>
    </source>
</evidence>
<feature type="domain" description="DUF4817" evidence="1">
    <location>
        <begin position="10"/>
        <end position="56"/>
    </location>
</feature>
<dbReference type="EMBL" id="BMAO01028704">
    <property type="protein sequence ID" value="GFR26730.1"/>
    <property type="molecule type" value="Genomic_DNA"/>
</dbReference>
<keyword evidence="3" id="KW-1185">Reference proteome</keyword>
<gene>
    <name evidence="2" type="primary">X975_25428</name>
    <name evidence="2" type="ORF">TNCT_20431</name>
</gene>
<dbReference type="InterPro" id="IPR032135">
    <property type="entry name" value="DUF4817"/>
</dbReference>
<dbReference type="AlphaFoldDB" id="A0A8X6J9W3"/>
<accession>A0A8X6J9W3</accession>
<dbReference type="Pfam" id="PF16087">
    <property type="entry name" value="DUF4817"/>
    <property type="match status" value="1"/>
</dbReference>